<dbReference type="GO" id="GO:0010257">
    <property type="term" value="P:NADH dehydrogenase complex assembly"/>
    <property type="evidence" value="ECO:0007669"/>
    <property type="project" value="TreeGrafter"/>
</dbReference>
<evidence type="ECO:0000313" key="4">
    <source>
        <dbReference type="Proteomes" id="UP001283341"/>
    </source>
</evidence>
<dbReference type="Proteomes" id="UP001283341">
    <property type="component" value="Unassembled WGS sequence"/>
</dbReference>
<accession>A0AAE0I0J6</accession>
<keyword evidence="4" id="KW-1185">Reference proteome</keyword>
<evidence type="ECO:0000313" key="3">
    <source>
        <dbReference type="EMBL" id="KAK3316297.1"/>
    </source>
</evidence>
<dbReference type="PANTHER" id="PTHR13194:SF19">
    <property type="entry name" value="NAD(P)-BINDING ROSSMANN-FOLD SUPERFAMILY PROTEIN"/>
    <property type="match status" value="1"/>
</dbReference>
<proteinExistence type="inferred from homology"/>
<sequence length="209" mass="23051">WKESDWTASDDRVRGGKSVSNLTVVDNKAAAVKFHGCLDITALGGAGFASQRTVDDHVPPFDLAAVGGYDTLVLDIIITSDNKSSDDNKYTIVLKDTVLPKRPDGREQSTVSWEHDFTVSGTQKDAARNDGSSSSIERRRIVVLRFGDFRPMYRGKPAEDAKPLDWANIKRISIMIRSFFGEQEGPFTLYLSSIAACKESDLKMTLTSL</sequence>
<feature type="domain" description="NADH:ubiquinone oxidoreductase intermediate-associated protein 30" evidence="2">
    <location>
        <begin position="140"/>
        <end position="190"/>
    </location>
</feature>
<dbReference type="EMBL" id="JAUEDM010000005">
    <property type="protein sequence ID" value="KAK3316297.1"/>
    <property type="molecule type" value="Genomic_DNA"/>
</dbReference>
<comment type="caution">
    <text evidence="3">The sequence shown here is derived from an EMBL/GenBank/DDBJ whole genome shotgun (WGS) entry which is preliminary data.</text>
</comment>
<name>A0AAE0I0J6_9PEZI</name>
<comment type="similarity">
    <text evidence="1">Belongs to the CIA30 family.</text>
</comment>
<dbReference type="SUPFAM" id="SSF49785">
    <property type="entry name" value="Galactose-binding domain-like"/>
    <property type="match status" value="1"/>
</dbReference>
<gene>
    <name evidence="3" type="ORF">B0H66DRAFT_478498</name>
</gene>
<dbReference type="AlphaFoldDB" id="A0AAE0I0J6"/>
<evidence type="ECO:0000259" key="2">
    <source>
        <dbReference type="Pfam" id="PF08547"/>
    </source>
</evidence>
<dbReference type="Pfam" id="PF08547">
    <property type="entry name" value="CIA30"/>
    <property type="match status" value="2"/>
</dbReference>
<feature type="domain" description="NADH:ubiquinone oxidoreductase intermediate-associated protein 30" evidence="2">
    <location>
        <begin position="4"/>
        <end position="123"/>
    </location>
</feature>
<organism evidence="3 4">
    <name type="scientific">Apodospora peruviana</name>
    <dbReference type="NCBI Taxonomy" id="516989"/>
    <lineage>
        <taxon>Eukaryota</taxon>
        <taxon>Fungi</taxon>
        <taxon>Dikarya</taxon>
        <taxon>Ascomycota</taxon>
        <taxon>Pezizomycotina</taxon>
        <taxon>Sordariomycetes</taxon>
        <taxon>Sordariomycetidae</taxon>
        <taxon>Sordariales</taxon>
        <taxon>Lasiosphaeriaceae</taxon>
        <taxon>Apodospora</taxon>
    </lineage>
</organism>
<reference evidence="3" key="2">
    <citation type="submission" date="2023-06" db="EMBL/GenBank/DDBJ databases">
        <authorList>
            <consortium name="Lawrence Berkeley National Laboratory"/>
            <person name="Haridas S."/>
            <person name="Hensen N."/>
            <person name="Bonometti L."/>
            <person name="Westerberg I."/>
            <person name="Brannstrom I.O."/>
            <person name="Guillou S."/>
            <person name="Cros-Aarteil S."/>
            <person name="Calhoun S."/>
            <person name="Kuo A."/>
            <person name="Mondo S."/>
            <person name="Pangilinan J."/>
            <person name="Riley R."/>
            <person name="Labutti K."/>
            <person name="Andreopoulos B."/>
            <person name="Lipzen A."/>
            <person name="Chen C."/>
            <person name="Yanf M."/>
            <person name="Daum C."/>
            <person name="Ng V."/>
            <person name="Clum A."/>
            <person name="Steindorff A."/>
            <person name="Ohm R."/>
            <person name="Martin F."/>
            <person name="Silar P."/>
            <person name="Natvig D."/>
            <person name="Lalanne C."/>
            <person name="Gautier V."/>
            <person name="Ament-Velasquez S.L."/>
            <person name="Kruys A."/>
            <person name="Hutchinson M.I."/>
            <person name="Powell A.J."/>
            <person name="Barry K."/>
            <person name="Miller A.N."/>
            <person name="Grigoriev I.V."/>
            <person name="Debuchy R."/>
            <person name="Gladieux P."/>
            <person name="Thoren M.H."/>
            <person name="Johannesson H."/>
        </authorList>
    </citation>
    <scope>NUCLEOTIDE SEQUENCE</scope>
    <source>
        <strain evidence="3">CBS 118394</strain>
    </source>
</reference>
<reference evidence="3" key="1">
    <citation type="journal article" date="2023" name="Mol. Phylogenet. Evol.">
        <title>Genome-scale phylogeny and comparative genomics of the fungal order Sordariales.</title>
        <authorList>
            <person name="Hensen N."/>
            <person name="Bonometti L."/>
            <person name="Westerberg I."/>
            <person name="Brannstrom I.O."/>
            <person name="Guillou S."/>
            <person name="Cros-Aarteil S."/>
            <person name="Calhoun S."/>
            <person name="Haridas S."/>
            <person name="Kuo A."/>
            <person name="Mondo S."/>
            <person name="Pangilinan J."/>
            <person name="Riley R."/>
            <person name="LaButti K."/>
            <person name="Andreopoulos B."/>
            <person name="Lipzen A."/>
            <person name="Chen C."/>
            <person name="Yan M."/>
            <person name="Daum C."/>
            <person name="Ng V."/>
            <person name="Clum A."/>
            <person name="Steindorff A."/>
            <person name="Ohm R.A."/>
            <person name="Martin F."/>
            <person name="Silar P."/>
            <person name="Natvig D.O."/>
            <person name="Lalanne C."/>
            <person name="Gautier V."/>
            <person name="Ament-Velasquez S.L."/>
            <person name="Kruys A."/>
            <person name="Hutchinson M.I."/>
            <person name="Powell A.J."/>
            <person name="Barry K."/>
            <person name="Miller A.N."/>
            <person name="Grigoriev I.V."/>
            <person name="Debuchy R."/>
            <person name="Gladieux P."/>
            <person name="Hiltunen Thoren M."/>
            <person name="Johannesson H."/>
        </authorList>
    </citation>
    <scope>NUCLEOTIDE SEQUENCE</scope>
    <source>
        <strain evidence="3">CBS 118394</strain>
    </source>
</reference>
<dbReference type="PANTHER" id="PTHR13194">
    <property type="entry name" value="COMPLEX I INTERMEDIATE-ASSOCIATED PROTEIN 30"/>
    <property type="match status" value="1"/>
</dbReference>
<evidence type="ECO:0000256" key="1">
    <source>
        <dbReference type="ARBA" id="ARBA00007884"/>
    </source>
</evidence>
<protein>
    <submittedName>
        <fullName evidence="3">NADH:ubiquinone oxidoreductase intermediate-associated protein 30</fullName>
    </submittedName>
</protein>
<dbReference type="InterPro" id="IPR039131">
    <property type="entry name" value="NDUFAF1"/>
</dbReference>
<dbReference type="InterPro" id="IPR013857">
    <property type="entry name" value="NADH-UbQ_OxRdtase-assoc_prot30"/>
</dbReference>
<dbReference type="InterPro" id="IPR008979">
    <property type="entry name" value="Galactose-bd-like_sf"/>
</dbReference>
<feature type="non-terminal residue" evidence="3">
    <location>
        <position position="1"/>
    </location>
</feature>
<dbReference type="GO" id="GO:0051082">
    <property type="term" value="F:unfolded protein binding"/>
    <property type="evidence" value="ECO:0007669"/>
    <property type="project" value="TreeGrafter"/>
</dbReference>